<name>A0A1X0Y112_9BACT</name>
<evidence type="ECO:0000256" key="5">
    <source>
        <dbReference type="ARBA" id="ARBA00023136"/>
    </source>
</evidence>
<feature type="domain" description="Tyrosine-protein kinase G-rich" evidence="9">
    <location>
        <begin position="231"/>
        <end position="305"/>
    </location>
</feature>
<accession>A0A1X0Y112</accession>
<feature type="transmembrane region" description="Helical" evidence="7">
    <location>
        <begin position="283"/>
        <end position="303"/>
    </location>
</feature>
<evidence type="ECO:0000256" key="7">
    <source>
        <dbReference type="SAM" id="Phobius"/>
    </source>
</evidence>
<feature type="transmembrane region" description="Helical" evidence="7">
    <location>
        <begin position="49"/>
        <end position="68"/>
    </location>
</feature>
<keyword evidence="4 7" id="KW-1133">Transmembrane helix</keyword>
<evidence type="ECO:0000256" key="3">
    <source>
        <dbReference type="ARBA" id="ARBA00022692"/>
    </source>
</evidence>
<gene>
    <name evidence="10" type="ORF">B5V00_11830</name>
</gene>
<dbReference type="Proteomes" id="UP000193136">
    <property type="component" value="Unassembled WGS sequence"/>
</dbReference>
<dbReference type="AlphaFoldDB" id="A0A1X0Y112"/>
<evidence type="ECO:0000259" key="8">
    <source>
        <dbReference type="Pfam" id="PF02706"/>
    </source>
</evidence>
<dbReference type="InterPro" id="IPR050445">
    <property type="entry name" value="Bact_polysacc_biosynth/exp"/>
</dbReference>
<dbReference type="RefSeq" id="WP_085011007.1">
    <property type="nucleotide sequence ID" value="NZ_NAAD01000014.1"/>
</dbReference>
<proteinExistence type="predicted"/>
<dbReference type="InterPro" id="IPR032807">
    <property type="entry name" value="GNVR"/>
</dbReference>
<evidence type="ECO:0000259" key="9">
    <source>
        <dbReference type="Pfam" id="PF13807"/>
    </source>
</evidence>
<evidence type="ECO:0000256" key="4">
    <source>
        <dbReference type="ARBA" id="ARBA00022989"/>
    </source>
</evidence>
<feature type="domain" description="Polysaccharide chain length determinant N-terminal" evidence="8">
    <location>
        <begin position="32"/>
        <end position="129"/>
    </location>
</feature>
<evidence type="ECO:0000256" key="1">
    <source>
        <dbReference type="ARBA" id="ARBA00004651"/>
    </source>
</evidence>
<feature type="compositionally biased region" description="Basic and acidic residues" evidence="6">
    <location>
        <begin position="1"/>
        <end position="16"/>
    </location>
</feature>
<keyword evidence="2" id="KW-1003">Cell membrane</keyword>
<dbReference type="GO" id="GO:0004713">
    <property type="term" value="F:protein tyrosine kinase activity"/>
    <property type="evidence" value="ECO:0007669"/>
    <property type="project" value="TreeGrafter"/>
</dbReference>
<dbReference type="OrthoDB" id="8884120at2"/>
<reference evidence="10 11" key="1">
    <citation type="submission" date="2017-03" db="EMBL/GenBank/DDBJ databases">
        <title>Genome sequence of Geothermobacter sp. EPR-M, Deep-Sea Iron Reducer.</title>
        <authorList>
            <person name="Tully B."/>
            <person name="Savalia P."/>
            <person name="Abuyen K."/>
            <person name="Baughan C."/>
            <person name="Romero E."/>
            <person name="Ronkowski C."/>
            <person name="Torres B."/>
            <person name="Tremblay J."/>
            <person name="Trujillo A."/>
            <person name="Tyler M."/>
            <person name="Perez-Rodriguez I."/>
            <person name="Amend J."/>
        </authorList>
    </citation>
    <scope>NUCLEOTIDE SEQUENCE [LARGE SCALE GENOMIC DNA]</scope>
    <source>
        <strain evidence="10 11">EPR-M</strain>
    </source>
</reference>
<evidence type="ECO:0000256" key="2">
    <source>
        <dbReference type="ARBA" id="ARBA00022475"/>
    </source>
</evidence>
<dbReference type="Pfam" id="PF02706">
    <property type="entry name" value="Wzz"/>
    <property type="match status" value="1"/>
</dbReference>
<keyword evidence="11" id="KW-1185">Reference proteome</keyword>
<evidence type="ECO:0000313" key="10">
    <source>
        <dbReference type="EMBL" id="ORJ58778.1"/>
    </source>
</evidence>
<dbReference type="Pfam" id="PF13807">
    <property type="entry name" value="GNVR"/>
    <property type="match status" value="1"/>
</dbReference>
<evidence type="ECO:0000256" key="6">
    <source>
        <dbReference type="SAM" id="MobiDB-lite"/>
    </source>
</evidence>
<dbReference type="PANTHER" id="PTHR32309:SF13">
    <property type="entry name" value="FERRIC ENTEROBACTIN TRANSPORT PROTEIN FEPE"/>
    <property type="match status" value="1"/>
</dbReference>
<dbReference type="STRING" id="1969733.B5V00_11830"/>
<keyword evidence="5 7" id="KW-0472">Membrane</keyword>
<protein>
    <submittedName>
        <fullName evidence="10">Uncharacterized protein</fullName>
    </submittedName>
</protein>
<dbReference type="EMBL" id="NAAD01000014">
    <property type="protein sequence ID" value="ORJ58778.1"/>
    <property type="molecule type" value="Genomic_DNA"/>
</dbReference>
<comment type="subcellular location">
    <subcellularLocation>
        <location evidence="1">Cell membrane</location>
        <topology evidence="1">Multi-pass membrane protein</topology>
    </subcellularLocation>
</comment>
<dbReference type="GO" id="GO:0005886">
    <property type="term" value="C:plasma membrane"/>
    <property type="evidence" value="ECO:0007669"/>
    <property type="project" value="UniProtKB-SubCell"/>
</dbReference>
<organism evidence="10 11">
    <name type="scientific">Geothermobacter hydrogeniphilus</name>
    <dbReference type="NCBI Taxonomy" id="1969733"/>
    <lineage>
        <taxon>Bacteria</taxon>
        <taxon>Pseudomonadati</taxon>
        <taxon>Thermodesulfobacteriota</taxon>
        <taxon>Desulfuromonadia</taxon>
        <taxon>Desulfuromonadales</taxon>
        <taxon>Geothermobacteraceae</taxon>
        <taxon>Geothermobacter</taxon>
    </lineage>
</organism>
<sequence length="315" mass="35390">MTAKETAKNGEVKEARVAPCPESPGPMVETVDEIDLFALAQVVWCGRKILICWFLLFAMVSAGVSLMLPDIFRAEVLLAPAQQDEKSNLPGTLGSLSGLASLAGISLGGKSSDEAVAILQSREFLWDFVKRHKLLPKLFPDDWDSTKKKWSDPDPEDQPGLWDAYRLLAEDGVINLVTEKDSDLLRLQLEWPDPVLAAEWANMLVQDLNTYLRQREILSSQKNLKYLQDELQRVVTVEQRQALFSLISQEQQKAMLANTQEEFVFRVLDKASPPDKKAKPKRALIVVIASLLGGFLGLLFLFVREGLKQRMELKQ</sequence>
<evidence type="ECO:0000313" key="11">
    <source>
        <dbReference type="Proteomes" id="UP000193136"/>
    </source>
</evidence>
<dbReference type="PANTHER" id="PTHR32309">
    <property type="entry name" value="TYROSINE-PROTEIN KINASE"/>
    <property type="match status" value="1"/>
</dbReference>
<comment type="caution">
    <text evidence="10">The sequence shown here is derived from an EMBL/GenBank/DDBJ whole genome shotgun (WGS) entry which is preliminary data.</text>
</comment>
<feature type="region of interest" description="Disordered" evidence="6">
    <location>
        <begin position="1"/>
        <end position="24"/>
    </location>
</feature>
<keyword evidence="3 7" id="KW-0812">Transmembrane</keyword>
<dbReference type="InterPro" id="IPR003856">
    <property type="entry name" value="LPS_length_determ_N"/>
</dbReference>